<dbReference type="GO" id="GO:0009273">
    <property type="term" value="P:peptidoglycan-based cell wall biogenesis"/>
    <property type="evidence" value="ECO:0007669"/>
    <property type="project" value="TreeGrafter"/>
</dbReference>
<keyword evidence="1" id="KW-1133">Transmembrane helix</keyword>
<keyword evidence="2" id="KW-0548">Nucleotidyltransferase</keyword>
<feature type="transmembrane region" description="Helical" evidence="1">
    <location>
        <begin position="36"/>
        <end position="53"/>
    </location>
</feature>
<dbReference type="AlphaFoldDB" id="A0A1T5HTM0"/>
<dbReference type="RefSeq" id="WP_079558975.1">
    <property type="nucleotide sequence ID" value="NZ_CP021904.1"/>
</dbReference>
<evidence type="ECO:0000313" key="2">
    <source>
        <dbReference type="EMBL" id="SKC24026.1"/>
    </source>
</evidence>
<dbReference type="Pfam" id="PF01148">
    <property type="entry name" value="CTP_transf_1"/>
    <property type="match status" value="1"/>
</dbReference>
<dbReference type="PANTHER" id="PTHR43535">
    <property type="entry name" value="PHOSPHATIDATE CYTIDYLYLTRANSFERASE"/>
    <property type="match status" value="1"/>
</dbReference>
<dbReference type="KEGG" id="asx:CDL62_12815"/>
<evidence type="ECO:0000256" key="1">
    <source>
        <dbReference type="SAM" id="Phobius"/>
    </source>
</evidence>
<keyword evidence="1" id="KW-0472">Membrane</keyword>
<keyword evidence="3" id="KW-1185">Reference proteome</keyword>
<dbReference type="GO" id="GO:0016779">
    <property type="term" value="F:nucleotidyltransferase activity"/>
    <property type="evidence" value="ECO:0007669"/>
    <property type="project" value="UniProtKB-KW"/>
</dbReference>
<dbReference type="OrthoDB" id="9799199at2"/>
<feature type="transmembrane region" description="Helical" evidence="1">
    <location>
        <begin position="151"/>
        <end position="171"/>
    </location>
</feature>
<keyword evidence="2" id="KW-0808">Transferase</keyword>
<feature type="transmembrane region" description="Helical" evidence="1">
    <location>
        <begin position="114"/>
        <end position="131"/>
    </location>
</feature>
<dbReference type="EMBL" id="FUYV01000026">
    <property type="protein sequence ID" value="SKC24026.1"/>
    <property type="molecule type" value="Genomic_DNA"/>
</dbReference>
<accession>A0A1T5HTM0</accession>
<organism evidence="2 3">
    <name type="scientific">Alkalitalea saponilacus</name>
    <dbReference type="NCBI Taxonomy" id="889453"/>
    <lineage>
        <taxon>Bacteria</taxon>
        <taxon>Pseudomonadati</taxon>
        <taxon>Bacteroidota</taxon>
        <taxon>Bacteroidia</taxon>
        <taxon>Marinilabiliales</taxon>
        <taxon>Marinilabiliaceae</taxon>
        <taxon>Alkalitalea</taxon>
    </lineage>
</organism>
<sequence>MIQTIYSIILIYFILGGIGFYLINRKRDKETARKSYTKYFTYFFIIHILFFGIIIDPLVFRIISVVIVLTGLVEVIKLFAKKEFNHKFFFYTSFLVYLLVSAAFIRFGLLNKELILFSFLILSIFDSFSQITGQLWGKRKILPEVSPNKTLGGLVGGAGVALISAFLLRTLFDGTIIQLYIVSVGVLFFAFWGDIGASFYKRRFEVKDFSNLIPGHGGFLDRFDSLIAGGAWVALFMLIAG</sequence>
<feature type="transmembrane region" description="Helical" evidence="1">
    <location>
        <begin position="88"/>
        <end position="108"/>
    </location>
</feature>
<gene>
    <name evidence="2" type="ORF">SAMN03080601_03316</name>
</gene>
<proteinExistence type="predicted"/>
<name>A0A1T5HTM0_9BACT</name>
<protein>
    <submittedName>
        <fullName evidence="2">Phosphatidate cytidylyltransferase</fullName>
    </submittedName>
</protein>
<feature type="transmembrane region" description="Helical" evidence="1">
    <location>
        <begin position="177"/>
        <end position="199"/>
    </location>
</feature>
<dbReference type="GO" id="GO:0005886">
    <property type="term" value="C:plasma membrane"/>
    <property type="evidence" value="ECO:0007669"/>
    <property type="project" value="TreeGrafter"/>
</dbReference>
<feature type="transmembrane region" description="Helical" evidence="1">
    <location>
        <begin position="59"/>
        <end position="76"/>
    </location>
</feature>
<evidence type="ECO:0000313" key="3">
    <source>
        <dbReference type="Proteomes" id="UP000191055"/>
    </source>
</evidence>
<dbReference type="PANTHER" id="PTHR43535:SF1">
    <property type="entry name" value="PHOSPHATIDATE CYTIDYLYLTRANSFERASE"/>
    <property type="match status" value="1"/>
</dbReference>
<dbReference type="STRING" id="889453.SAMN03080601_03316"/>
<feature type="transmembrane region" description="Helical" evidence="1">
    <location>
        <begin position="6"/>
        <end position="24"/>
    </location>
</feature>
<reference evidence="2 3" key="1">
    <citation type="submission" date="2017-02" db="EMBL/GenBank/DDBJ databases">
        <authorList>
            <person name="Peterson S.W."/>
        </authorList>
    </citation>
    <scope>NUCLEOTIDE SEQUENCE [LARGE SCALE GENOMIC DNA]</scope>
    <source>
        <strain evidence="2 3">DSM 24412</strain>
    </source>
</reference>
<keyword evidence="1" id="KW-0812">Transmembrane</keyword>
<dbReference type="Proteomes" id="UP000191055">
    <property type="component" value="Unassembled WGS sequence"/>
</dbReference>